<protein>
    <recommendedName>
        <fullName evidence="3">Basal-body rod modification protein FlgD</fullName>
    </recommendedName>
</protein>
<evidence type="ECO:0000256" key="4">
    <source>
        <dbReference type="SAM" id="MobiDB-lite"/>
    </source>
</evidence>
<keyword evidence="5" id="KW-0969">Cilium</keyword>
<gene>
    <name evidence="5" type="ORF">CBEIBR21_03170</name>
</gene>
<comment type="caution">
    <text evidence="5">The sequence shown here is derived from an EMBL/GenBank/DDBJ whole genome shotgun (WGS) entry which is preliminary data.</text>
</comment>
<keyword evidence="5" id="KW-0282">Flagellum</keyword>
<reference evidence="5 6" key="1">
    <citation type="submission" date="2017-02" db="EMBL/GenBank/DDBJ databases">
        <title>Genome sequence of Clostridium beijerinckii Br21.</title>
        <authorList>
            <person name="Fonseca B.C."/>
            <person name="Guazzaroni M.E."/>
            <person name="Riano-Pachon D.M."/>
            <person name="Reginatto V."/>
        </authorList>
    </citation>
    <scope>NUCLEOTIDE SEQUENCE [LARGE SCALE GENOMIC DNA]</scope>
    <source>
        <strain evidence="5 6">Br21</strain>
    </source>
</reference>
<dbReference type="Proteomes" id="UP000190959">
    <property type="component" value="Unassembled WGS sequence"/>
</dbReference>
<evidence type="ECO:0000256" key="3">
    <source>
        <dbReference type="RuleBase" id="RU362076"/>
    </source>
</evidence>
<evidence type="ECO:0000313" key="6">
    <source>
        <dbReference type="Proteomes" id="UP000190959"/>
    </source>
</evidence>
<name>A0A1S9NCS3_CLOBE</name>
<organism evidence="5 6">
    <name type="scientific">Clostridium beijerinckii</name>
    <name type="common">Clostridium MP</name>
    <dbReference type="NCBI Taxonomy" id="1520"/>
    <lineage>
        <taxon>Bacteria</taxon>
        <taxon>Bacillati</taxon>
        <taxon>Bacillota</taxon>
        <taxon>Clostridia</taxon>
        <taxon>Eubacteriales</taxon>
        <taxon>Clostridiaceae</taxon>
        <taxon>Clostridium</taxon>
    </lineage>
</organism>
<dbReference type="GO" id="GO:0044781">
    <property type="term" value="P:bacterial-type flagellum organization"/>
    <property type="evidence" value="ECO:0007669"/>
    <property type="project" value="UniProtKB-UniRule"/>
</dbReference>
<evidence type="ECO:0000256" key="1">
    <source>
        <dbReference type="ARBA" id="ARBA00010577"/>
    </source>
</evidence>
<evidence type="ECO:0000313" key="5">
    <source>
        <dbReference type="EMBL" id="OOP75183.1"/>
    </source>
</evidence>
<evidence type="ECO:0000256" key="2">
    <source>
        <dbReference type="ARBA" id="ARBA00022795"/>
    </source>
</evidence>
<dbReference type="AlphaFoldDB" id="A0A1S9NCS3"/>
<feature type="compositionally biased region" description="Low complexity" evidence="4">
    <location>
        <begin position="247"/>
        <end position="324"/>
    </location>
</feature>
<keyword evidence="2 3" id="KW-1005">Bacterial flagellum biogenesis</keyword>
<dbReference type="Pfam" id="PF03963">
    <property type="entry name" value="FlgD"/>
    <property type="match status" value="1"/>
</dbReference>
<feature type="region of interest" description="Disordered" evidence="4">
    <location>
        <begin position="243"/>
        <end position="324"/>
    </location>
</feature>
<comment type="function">
    <text evidence="3">Required for flagellar hook formation. May act as a scaffolding protein.</text>
</comment>
<comment type="similarity">
    <text evidence="1 3">Belongs to the FlgD family.</text>
</comment>
<dbReference type="EMBL" id="MWMH01000001">
    <property type="protein sequence ID" value="OOP75183.1"/>
    <property type="molecule type" value="Genomic_DNA"/>
</dbReference>
<dbReference type="RefSeq" id="WP_078114558.1">
    <property type="nucleotide sequence ID" value="NZ_MWMH01000001.1"/>
</dbReference>
<keyword evidence="5" id="KW-0966">Cell projection</keyword>
<accession>A0A1S9NCS3</accession>
<sequence length="339" mass="35149">MSTTLSPLNDSTVNVASSGTTANGTKILKKTDNTMDKNSFLKILSAQLSNLDPTQNQDSSAYVSQMAQFASMEQMQNLNTTMSDSAYQQMIGRTVITNEKDDNGSYIQGYVTQVLKESGGTYLGMLVNGKESKIAVENIIGTVQTTDSNTNANSRTALNSDFLAASALADKQEKVVIATLDDNKKTVLIKGKITGAYIDTVSGATVKIKVDVLDDDGKSTGETKTYDYGDIVRAGDLADDDMKVDLNNNTANGSTSETGTNSSSNSSSSGSGTTSDSSSTGTNTDSETANSATSTNTNTVTAGNNTTSTSSNGTVNTISSATSDSTAAENAILAKIAGV</sequence>
<dbReference type="InterPro" id="IPR005648">
    <property type="entry name" value="FlgD"/>
</dbReference>
<proteinExistence type="inferred from homology"/>